<dbReference type="InterPro" id="IPR015919">
    <property type="entry name" value="Cadherin-like_sf"/>
</dbReference>
<dbReference type="InterPro" id="IPR028059">
    <property type="entry name" value="SWM_rpt"/>
</dbReference>
<name>A0ABQ4TT79_9HYPH</name>
<gene>
    <name evidence="4" type="ORF">EKPJFOCH_3601</name>
</gene>
<reference evidence="4" key="2">
    <citation type="submission" date="2021-08" db="EMBL/GenBank/DDBJ databases">
        <authorList>
            <person name="Tani A."/>
            <person name="Ola A."/>
            <person name="Ogura Y."/>
            <person name="Katsura K."/>
            <person name="Hayashi T."/>
        </authorList>
    </citation>
    <scope>NUCLEOTIDE SEQUENCE</scope>
    <source>
        <strain evidence="4">DSM 23674</strain>
    </source>
</reference>
<dbReference type="Pfam" id="PF13472">
    <property type="entry name" value="Lipase_GDSL_2"/>
    <property type="match status" value="1"/>
</dbReference>
<dbReference type="Gene3D" id="3.40.50.1110">
    <property type="entry name" value="SGNH hydrolase"/>
    <property type="match status" value="1"/>
</dbReference>
<dbReference type="InterPro" id="IPR011801">
    <property type="entry name" value="Swm_rep_I_cyn"/>
</dbReference>
<evidence type="ECO:0000313" key="5">
    <source>
        <dbReference type="Proteomes" id="UP001055101"/>
    </source>
</evidence>
<accession>A0ABQ4TT79</accession>
<dbReference type="PROSITE" id="PS00330">
    <property type="entry name" value="HEMOLYSIN_CALCIUM"/>
    <property type="match status" value="3"/>
</dbReference>
<dbReference type="InterPro" id="IPR001343">
    <property type="entry name" value="Hemolysn_Ca-bd"/>
</dbReference>
<reference evidence="4" key="1">
    <citation type="journal article" date="2021" name="Front. Microbiol.">
        <title>Comprehensive Comparative Genomics and Phenotyping of Methylobacterium Species.</title>
        <authorList>
            <person name="Alessa O."/>
            <person name="Ogura Y."/>
            <person name="Fujitani Y."/>
            <person name="Takami H."/>
            <person name="Hayashi T."/>
            <person name="Sahin N."/>
            <person name="Tani A."/>
        </authorList>
    </citation>
    <scope>NUCLEOTIDE SEQUENCE</scope>
    <source>
        <strain evidence="4">DSM 23674</strain>
    </source>
</reference>
<dbReference type="PANTHER" id="PTHR38340:SF1">
    <property type="entry name" value="S-LAYER PROTEIN"/>
    <property type="match status" value="1"/>
</dbReference>
<keyword evidence="2" id="KW-0964">Secreted</keyword>
<dbReference type="Pfam" id="PF00353">
    <property type="entry name" value="HemolysinCabind"/>
    <property type="match status" value="3"/>
</dbReference>
<dbReference type="InterPro" id="IPR050557">
    <property type="entry name" value="RTX_toxin/Mannuronan_C5-epim"/>
</dbReference>
<comment type="subcellular location">
    <subcellularLocation>
        <location evidence="1">Secreted</location>
    </subcellularLocation>
</comment>
<dbReference type="InterPro" id="IPR013830">
    <property type="entry name" value="SGNH_hydro"/>
</dbReference>
<dbReference type="InterPro" id="IPR011049">
    <property type="entry name" value="Serralysin-like_metalloprot_C"/>
</dbReference>
<dbReference type="InterPro" id="IPR018511">
    <property type="entry name" value="Hemolysin-typ_Ca-bd_CS"/>
</dbReference>
<sequence length="997" mass="98648">MALLFRNPSDVFLPVGQSTQVGLAAGTFSNVGANLSYTATLGDGTALPSWMTLNRTNGALSISGASAVGSYDVLVTAQDANGASAPAVETIVVTGAPTVLNPLADRSYSLGTSFSFSVPADTFTRAAGRTVSYEYNALGAIDSLTAGFAGSNYAQSFTAHLRGLYGDGGGGYQAFTNNPPTGAGRIAAASAGVSYLAGPTASPGLEQYSINGQGINVAAASASDRFVWDPNAAWDTATLYYLQQPGGGKLTLQGAGAAAPVTVDTAGALGLRSVVVHSDRGQSNDQITVQGMTGRVTLFGADFRTDTDGASFSNVAIPGTSLTNWSNLNTSFRQSWFGALAPEAYLLDAGMNDRGVLFGASYQTRIAGILNNFAAASPRTDILLIGPNDIGSSGQVYLDNYRAILAQEAANRGLLYVDDKAVLGSYATASAAGRMADLIHPNATGNALRAGAYLRALGFDPNGPTAGASPFLSSGAPAGLTYSATLASGVALPAWLSFNPASATFSASGQAVAGSYAVTVRAAAGGQTTADTFNLTVGGAGPGPSTGVEIVGDDTANTITGGAGDDTLRGNGGNDTVNGAGGNDAITGDTGDDVLIGGPGADTVSGGSGADRFVFQSVADFAPAATPDFIEFIAGDGDLIDLSAIDANTLIAGKQGFTFIGTGAFTGQAGQLRYQAGTLGGTQRVGADLNGDGQADLQFVVGAPSLAAGNFLSGSGGGGDVTPPAFQSATVNGASLILTYGEALDAANRPAPAAFAVRAGSSAVGVVGVGVANNTVTLTLAAAVAAGQAVTVAYTDPSTGNDALAIQDLAGNDAATFAARSVTNTTSGSAPGQTINGSEAADTIAGGAGNDTLRGNGGGDTIDGAAGNDYLSGGAGDDVLIGGPGADTVYGGAGADRFAFRSVADFGAGGALDIIEFISGDGDRIDFSAIDANSGIAGIQRFTFIGTDAFGGQAGQLRYQRGTQANTSLVSADLNGDAQADFQLTVGAPTLTAASFA</sequence>
<evidence type="ECO:0000256" key="2">
    <source>
        <dbReference type="ARBA" id="ARBA00022525"/>
    </source>
</evidence>
<dbReference type="SUPFAM" id="SSF52266">
    <property type="entry name" value="SGNH hydrolase"/>
    <property type="match status" value="1"/>
</dbReference>
<dbReference type="Gene3D" id="2.60.40.10">
    <property type="entry name" value="Immunoglobulins"/>
    <property type="match status" value="1"/>
</dbReference>
<comment type="caution">
    <text evidence="4">The sequence shown here is derived from an EMBL/GenBank/DDBJ whole genome shotgun (WGS) entry which is preliminary data.</text>
</comment>
<dbReference type="NCBIfam" id="TIGR02059">
    <property type="entry name" value="swm_rep_I"/>
    <property type="match status" value="1"/>
</dbReference>
<dbReference type="SUPFAM" id="SSF49313">
    <property type="entry name" value="Cadherin-like"/>
    <property type="match status" value="2"/>
</dbReference>
<dbReference type="Proteomes" id="UP001055101">
    <property type="component" value="Unassembled WGS sequence"/>
</dbReference>
<evidence type="ECO:0000259" key="3">
    <source>
        <dbReference type="SMART" id="SM00736"/>
    </source>
</evidence>
<dbReference type="InterPro" id="IPR036514">
    <property type="entry name" value="SGNH_hydro_sf"/>
</dbReference>
<dbReference type="Gene3D" id="2.60.120.1360">
    <property type="match status" value="1"/>
</dbReference>
<dbReference type="PANTHER" id="PTHR38340">
    <property type="entry name" value="S-LAYER PROTEIN"/>
    <property type="match status" value="1"/>
</dbReference>
<dbReference type="EMBL" id="BPRA01000017">
    <property type="protein sequence ID" value="GJE57090.1"/>
    <property type="molecule type" value="Genomic_DNA"/>
</dbReference>
<dbReference type="PRINTS" id="PR00313">
    <property type="entry name" value="CABNDNGRPT"/>
</dbReference>
<dbReference type="Pfam" id="PF13753">
    <property type="entry name" value="SWM_repeat"/>
    <property type="match status" value="1"/>
</dbReference>
<dbReference type="SMART" id="SM00736">
    <property type="entry name" value="CADG"/>
    <property type="match status" value="2"/>
</dbReference>
<dbReference type="SUPFAM" id="SSF51120">
    <property type="entry name" value="beta-Roll"/>
    <property type="match status" value="2"/>
</dbReference>
<feature type="domain" description="Dystroglycan-type cadherin-like" evidence="3">
    <location>
        <begin position="430"/>
        <end position="544"/>
    </location>
</feature>
<evidence type="ECO:0000313" key="4">
    <source>
        <dbReference type="EMBL" id="GJE57090.1"/>
    </source>
</evidence>
<evidence type="ECO:0000256" key="1">
    <source>
        <dbReference type="ARBA" id="ARBA00004613"/>
    </source>
</evidence>
<dbReference type="RefSeq" id="WP_238232541.1">
    <property type="nucleotide sequence ID" value="NZ_BPRA01000017.1"/>
</dbReference>
<dbReference type="InterPro" id="IPR006644">
    <property type="entry name" value="Cadg"/>
</dbReference>
<organism evidence="4 5">
    <name type="scientific">Methylobacterium thuringiense</name>
    <dbReference type="NCBI Taxonomy" id="1003091"/>
    <lineage>
        <taxon>Bacteria</taxon>
        <taxon>Pseudomonadati</taxon>
        <taxon>Pseudomonadota</taxon>
        <taxon>Alphaproteobacteria</taxon>
        <taxon>Hyphomicrobiales</taxon>
        <taxon>Methylobacteriaceae</taxon>
        <taxon>Methylobacterium</taxon>
    </lineage>
</organism>
<keyword evidence="5" id="KW-1185">Reference proteome</keyword>
<dbReference type="Gene3D" id="2.150.10.10">
    <property type="entry name" value="Serralysin-like metalloprotease, C-terminal"/>
    <property type="match status" value="2"/>
</dbReference>
<feature type="domain" description="Dystroglycan-type cadherin-like" evidence="3">
    <location>
        <begin position="3"/>
        <end position="100"/>
    </location>
</feature>
<dbReference type="InterPro" id="IPR013783">
    <property type="entry name" value="Ig-like_fold"/>
</dbReference>
<protein>
    <recommendedName>
        <fullName evidence="3">Dystroglycan-type cadherin-like domain-containing protein</fullName>
    </recommendedName>
</protein>
<proteinExistence type="predicted"/>
<dbReference type="Pfam" id="PF05345">
    <property type="entry name" value="He_PIG"/>
    <property type="match status" value="2"/>
</dbReference>